<evidence type="ECO:0000256" key="4">
    <source>
        <dbReference type="ARBA" id="ARBA00022692"/>
    </source>
</evidence>
<evidence type="ECO:0000313" key="8">
    <source>
        <dbReference type="EMBL" id="MCQ8184911.1"/>
    </source>
</evidence>
<comment type="similarity">
    <text evidence="2">Belongs to the FliQ/MopD/SpaQ family.</text>
</comment>
<evidence type="ECO:0000256" key="3">
    <source>
        <dbReference type="ARBA" id="ARBA00022475"/>
    </source>
</evidence>
<reference evidence="8" key="1">
    <citation type="submission" date="2022-07" db="EMBL/GenBank/DDBJ databases">
        <title>Parvularcula maris sp. nov., an algicidal bacterium isolated from seawater.</title>
        <authorList>
            <person name="Li F."/>
        </authorList>
    </citation>
    <scope>NUCLEOTIDE SEQUENCE</scope>
    <source>
        <strain evidence="8">BGMRC 0090</strain>
    </source>
</reference>
<organism evidence="8 9">
    <name type="scientific">Parvularcula maris</name>
    <dbReference type="NCBI Taxonomy" id="2965077"/>
    <lineage>
        <taxon>Bacteria</taxon>
        <taxon>Pseudomonadati</taxon>
        <taxon>Pseudomonadota</taxon>
        <taxon>Alphaproteobacteria</taxon>
        <taxon>Parvularculales</taxon>
        <taxon>Parvularculaceae</taxon>
        <taxon>Parvularcula</taxon>
    </lineage>
</organism>
<evidence type="ECO:0000256" key="2">
    <source>
        <dbReference type="ARBA" id="ARBA00006156"/>
    </source>
</evidence>
<keyword evidence="9" id="KW-1185">Reference proteome</keyword>
<feature type="transmembrane region" description="Helical" evidence="7">
    <location>
        <begin position="12"/>
        <end position="35"/>
    </location>
</feature>
<sequence>MTEADILQLLREALRIGMVMVAPILVSALMAGLIIGLVQALTSIQELTLTFVPKLVVIVLIFWMTAGFMVTMLVGFFEREVLALFS</sequence>
<comment type="caution">
    <text evidence="8">The sequence shown here is derived from an EMBL/GenBank/DDBJ whole genome shotgun (WGS) entry which is preliminary data.</text>
</comment>
<proteinExistence type="inferred from homology"/>
<dbReference type="PIRSF" id="PIRSF004669">
    <property type="entry name" value="FliQ"/>
    <property type="match status" value="1"/>
</dbReference>
<feature type="transmembrane region" description="Helical" evidence="7">
    <location>
        <begin position="55"/>
        <end position="77"/>
    </location>
</feature>
<keyword evidence="3" id="KW-1003">Cell membrane</keyword>
<keyword evidence="8" id="KW-0969">Cilium</keyword>
<dbReference type="AlphaFoldDB" id="A0A9X2L8A0"/>
<dbReference type="GO" id="GO:0005886">
    <property type="term" value="C:plasma membrane"/>
    <property type="evidence" value="ECO:0007669"/>
    <property type="project" value="UniProtKB-SubCell"/>
</dbReference>
<comment type="subcellular location">
    <subcellularLocation>
        <location evidence="1">Cell membrane</location>
        <topology evidence="1">Multi-pass membrane protein</topology>
    </subcellularLocation>
</comment>
<evidence type="ECO:0000313" key="9">
    <source>
        <dbReference type="Proteomes" id="UP001142610"/>
    </source>
</evidence>
<dbReference type="RefSeq" id="WP_256618773.1">
    <property type="nucleotide sequence ID" value="NZ_JANIBC010000003.1"/>
</dbReference>
<dbReference type="Pfam" id="PF01313">
    <property type="entry name" value="Bac_export_3"/>
    <property type="match status" value="1"/>
</dbReference>
<keyword evidence="8" id="KW-0966">Cell projection</keyword>
<keyword evidence="4 7" id="KW-0812">Transmembrane</keyword>
<accession>A0A9X2L8A0</accession>
<protein>
    <submittedName>
        <fullName evidence="8">Flagellar biosynthetic protein FliQ</fullName>
    </submittedName>
</protein>
<keyword evidence="5 7" id="KW-1133">Transmembrane helix</keyword>
<keyword evidence="8" id="KW-0282">Flagellum</keyword>
<evidence type="ECO:0000256" key="7">
    <source>
        <dbReference type="SAM" id="Phobius"/>
    </source>
</evidence>
<dbReference type="Proteomes" id="UP001142610">
    <property type="component" value="Unassembled WGS sequence"/>
</dbReference>
<dbReference type="EMBL" id="JANIBC010000003">
    <property type="protein sequence ID" value="MCQ8184911.1"/>
    <property type="molecule type" value="Genomic_DNA"/>
</dbReference>
<dbReference type="PANTHER" id="PTHR34040:SF2">
    <property type="entry name" value="FLAGELLAR BIOSYNTHETIC PROTEIN FLIQ"/>
    <property type="match status" value="1"/>
</dbReference>
<evidence type="ECO:0000256" key="1">
    <source>
        <dbReference type="ARBA" id="ARBA00004651"/>
    </source>
</evidence>
<evidence type="ECO:0000256" key="6">
    <source>
        <dbReference type="ARBA" id="ARBA00023136"/>
    </source>
</evidence>
<dbReference type="PANTHER" id="PTHR34040">
    <property type="entry name" value="FLAGELLAR BIOSYNTHETIC PROTEIN FLIQ"/>
    <property type="match status" value="1"/>
</dbReference>
<name>A0A9X2L8A0_9PROT</name>
<dbReference type="GO" id="GO:0009306">
    <property type="term" value="P:protein secretion"/>
    <property type="evidence" value="ECO:0007669"/>
    <property type="project" value="InterPro"/>
</dbReference>
<dbReference type="InterPro" id="IPR002191">
    <property type="entry name" value="Bac_export_3"/>
</dbReference>
<evidence type="ECO:0000256" key="5">
    <source>
        <dbReference type="ARBA" id="ARBA00022989"/>
    </source>
</evidence>
<gene>
    <name evidence="8" type="ORF">NOG11_05855</name>
</gene>
<dbReference type="PRINTS" id="PR00952">
    <property type="entry name" value="TYPE3IMQPROT"/>
</dbReference>
<keyword evidence="6 7" id="KW-0472">Membrane</keyword>